<keyword evidence="4" id="KW-1185">Reference proteome</keyword>
<dbReference type="Proteomes" id="UP000224080">
    <property type="component" value="Unassembled WGS sequence"/>
</dbReference>
<feature type="compositionally biased region" description="Polar residues" evidence="1">
    <location>
        <begin position="10"/>
        <end position="24"/>
    </location>
</feature>
<evidence type="ECO:0000313" key="3">
    <source>
        <dbReference type="EMBL" id="PGH06902.1"/>
    </source>
</evidence>
<comment type="caution">
    <text evidence="3">The sequence shown here is derived from an EMBL/GenBank/DDBJ whole genome shotgun (WGS) entry which is preliminary data.</text>
</comment>
<dbReference type="AlphaFoldDB" id="A0A2B7XDU1"/>
<feature type="region of interest" description="Disordered" evidence="1">
    <location>
        <begin position="9"/>
        <end position="30"/>
    </location>
</feature>
<keyword evidence="2" id="KW-0812">Transmembrane</keyword>
<sequence length="139" mass="15663">MAGGRLAFRTWTSGRQPRGQSQADGKTPYQPQMMRSAYDVELNDAKKPTNRQQLSVMTSFKGLPRRARGDSGRAWMSDCSTRAYPVMFLLIYSWLSGYQILAQKNGIVGLPYIIQKDHLFLPVLVIIALLFPSASLEHQ</sequence>
<reference evidence="3 4" key="1">
    <citation type="submission" date="2017-10" db="EMBL/GenBank/DDBJ databases">
        <title>Comparative genomics in systemic dimorphic fungi from Ajellomycetaceae.</title>
        <authorList>
            <person name="Munoz J.F."/>
            <person name="Mcewen J.G."/>
            <person name="Clay O.K."/>
            <person name="Cuomo C.A."/>
        </authorList>
    </citation>
    <scope>NUCLEOTIDE SEQUENCE [LARGE SCALE GENOMIC DNA]</scope>
    <source>
        <strain evidence="3 4">UAMH130</strain>
    </source>
</reference>
<dbReference type="EMBL" id="PDNC01000018">
    <property type="protein sequence ID" value="PGH06902.1"/>
    <property type="molecule type" value="Genomic_DNA"/>
</dbReference>
<proteinExistence type="predicted"/>
<name>A0A2B7XDU1_9EURO</name>
<evidence type="ECO:0000313" key="4">
    <source>
        <dbReference type="Proteomes" id="UP000224080"/>
    </source>
</evidence>
<feature type="transmembrane region" description="Helical" evidence="2">
    <location>
        <begin position="120"/>
        <end position="136"/>
    </location>
</feature>
<gene>
    <name evidence="3" type="ORF">GX51_02147</name>
</gene>
<keyword evidence="2" id="KW-0472">Membrane</keyword>
<feature type="transmembrane region" description="Helical" evidence="2">
    <location>
        <begin position="83"/>
        <end position="100"/>
    </location>
</feature>
<evidence type="ECO:0000256" key="1">
    <source>
        <dbReference type="SAM" id="MobiDB-lite"/>
    </source>
</evidence>
<keyword evidence="2" id="KW-1133">Transmembrane helix</keyword>
<protein>
    <submittedName>
        <fullName evidence="3">Uncharacterized protein</fullName>
    </submittedName>
</protein>
<evidence type="ECO:0000256" key="2">
    <source>
        <dbReference type="SAM" id="Phobius"/>
    </source>
</evidence>
<accession>A0A2B7XDU1</accession>
<organism evidence="3 4">
    <name type="scientific">Blastomyces parvus</name>
    <dbReference type="NCBI Taxonomy" id="2060905"/>
    <lineage>
        <taxon>Eukaryota</taxon>
        <taxon>Fungi</taxon>
        <taxon>Dikarya</taxon>
        <taxon>Ascomycota</taxon>
        <taxon>Pezizomycotina</taxon>
        <taxon>Eurotiomycetes</taxon>
        <taxon>Eurotiomycetidae</taxon>
        <taxon>Onygenales</taxon>
        <taxon>Ajellomycetaceae</taxon>
        <taxon>Blastomyces</taxon>
    </lineage>
</organism>